<proteinExistence type="predicted"/>
<evidence type="ECO:0000313" key="3">
    <source>
        <dbReference type="Proteomes" id="UP000191448"/>
    </source>
</evidence>
<keyword evidence="1" id="KW-0812">Transmembrane</keyword>
<dbReference type="EMBL" id="LTAY01000026">
    <property type="protein sequence ID" value="OPX49154.1"/>
    <property type="molecule type" value="Genomic_DNA"/>
</dbReference>
<evidence type="ECO:0000256" key="1">
    <source>
        <dbReference type="SAM" id="Phobius"/>
    </source>
</evidence>
<reference evidence="2 3" key="1">
    <citation type="submission" date="2016-02" db="EMBL/GenBank/DDBJ databases">
        <title>Genome sequence of Clostridium thermobutyricum DSM 4928.</title>
        <authorList>
            <person name="Poehlein A."/>
            <person name="Daniel R."/>
        </authorList>
    </citation>
    <scope>NUCLEOTIDE SEQUENCE [LARGE SCALE GENOMIC DNA]</scope>
    <source>
        <strain evidence="2 3">DSM 4928</strain>
    </source>
</reference>
<sequence>MNIYLNKSKIIILCLFPIIAIFFNFYALYNEICACINGTSPFYLVNPYQVIEYFFLIVICILFSFYYVYVGFLFERISKNKFYRTFMFLNIIWGFLQILLEVIGIIISSSININLISPIIGIIISICIITLQTINIYLVLNYNNVLKKESKNN</sequence>
<feature type="transmembrane region" description="Helical" evidence="1">
    <location>
        <begin position="12"/>
        <end position="30"/>
    </location>
</feature>
<organism evidence="2 3">
    <name type="scientific">Clostridium thermobutyricum DSM 4928</name>
    <dbReference type="NCBI Taxonomy" id="1121339"/>
    <lineage>
        <taxon>Bacteria</taxon>
        <taxon>Bacillati</taxon>
        <taxon>Bacillota</taxon>
        <taxon>Clostridia</taxon>
        <taxon>Eubacteriales</taxon>
        <taxon>Clostridiaceae</taxon>
        <taxon>Clostridium</taxon>
    </lineage>
</organism>
<comment type="caution">
    <text evidence="2">The sequence shown here is derived from an EMBL/GenBank/DDBJ whole genome shotgun (WGS) entry which is preliminary data.</text>
</comment>
<name>A0A1V4SYY8_9CLOT</name>
<dbReference type="AlphaFoldDB" id="A0A1V4SYY8"/>
<protein>
    <submittedName>
        <fullName evidence="2">Uncharacterized protein</fullName>
    </submittedName>
</protein>
<keyword evidence="1" id="KW-1133">Transmembrane helix</keyword>
<evidence type="ECO:0000313" key="2">
    <source>
        <dbReference type="EMBL" id="OPX49154.1"/>
    </source>
</evidence>
<gene>
    <name evidence="2" type="ORF">CLTHE_09080</name>
</gene>
<feature type="transmembrane region" description="Helical" evidence="1">
    <location>
        <begin position="119"/>
        <end position="140"/>
    </location>
</feature>
<feature type="transmembrane region" description="Helical" evidence="1">
    <location>
        <begin position="86"/>
        <end position="107"/>
    </location>
</feature>
<feature type="transmembrane region" description="Helical" evidence="1">
    <location>
        <begin position="50"/>
        <end position="74"/>
    </location>
</feature>
<keyword evidence="1" id="KW-0472">Membrane</keyword>
<accession>A0A1V4SYY8</accession>
<dbReference type="Proteomes" id="UP000191448">
    <property type="component" value="Unassembled WGS sequence"/>
</dbReference>